<dbReference type="InterPro" id="IPR003488">
    <property type="entry name" value="DprA"/>
</dbReference>
<dbReference type="NCBIfam" id="TIGR00732">
    <property type="entry name" value="dprA"/>
    <property type="match status" value="1"/>
</dbReference>
<dbReference type="GO" id="GO:0009294">
    <property type="term" value="P:DNA-mediated transformation"/>
    <property type="evidence" value="ECO:0007669"/>
    <property type="project" value="InterPro"/>
</dbReference>
<dbReference type="Gene3D" id="3.40.50.450">
    <property type="match status" value="1"/>
</dbReference>
<dbReference type="RefSeq" id="WP_007632857.1">
    <property type="nucleotide sequence ID" value="NZ_CP143053.1"/>
</dbReference>
<protein>
    <submittedName>
        <fullName evidence="6">DNA protecting protein DprA</fullName>
    </submittedName>
    <submittedName>
        <fullName evidence="4">DNA-processing protein DprA</fullName>
    </submittedName>
</protein>
<accession>A0A177JU98</accession>
<dbReference type="Proteomes" id="UP001560293">
    <property type="component" value="Unassembled WGS sequence"/>
</dbReference>
<comment type="similarity">
    <text evidence="1">Belongs to the DprA/Smf family.</text>
</comment>
<dbReference type="InterPro" id="IPR057666">
    <property type="entry name" value="DrpA_SLOG"/>
</dbReference>
<evidence type="ECO:0000313" key="4">
    <source>
        <dbReference type="EMBL" id="MCT2118758.1"/>
    </source>
</evidence>
<dbReference type="EMBL" id="JALXTC010000076">
    <property type="protein sequence ID" value="MCT2118758.1"/>
    <property type="molecule type" value="Genomic_DNA"/>
</dbReference>
<reference evidence="8" key="3">
    <citation type="submission" date="2024-07" db="EMBL/GenBank/DDBJ databases">
        <title>Pseudomonas strain that inhibits Aeromonas fish pathogens.</title>
        <authorList>
            <person name="Wildschutte H."/>
        </authorList>
    </citation>
    <scope>NUCLEOTIDE SEQUENCE [LARGE SCALE GENOMIC DNA]</scope>
    <source>
        <strain evidence="8">n60</strain>
    </source>
</reference>
<name>A0A177JU98_9ACTN</name>
<dbReference type="SUPFAM" id="SSF102405">
    <property type="entry name" value="MCP/YpsA-like"/>
    <property type="match status" value="1"/>
</dbReference>
<evidence type="ECO:0000256" key="1">
    <source>
        <dbReference type="ARBA" id="ARBA00006525"/>
    </source>
</evidence>
<evidence type="ECO:0000313" key="6">
    <source>
        <dbReference type="EMBL" id="TCW26287.1"/>
    </source>
</evidence>
<evidence type="ECO:0000313" key="8">
    <source>
        <dbReference type="Proteomes" id="UP001560293"/>
    </source>
</evidence>
<reference evidence="5" key="4">
    <citation type="submission" date="2024-07" db="EMBL/GenBank/DDBJ databases">
        <authorList>
            <person name="Wildschutte H."/>
        </authorList>
    </citation>
    <scope>NUCLEOTIDE SEQUENCE</scope>
    <source>
        <strain evidence="5">N60</strain>
    </source>
</reference>
<proteinExistence type="inferred from homology"/>
<dbReference type="EMBL" id="SMCX01000002">
    <property type="protein sequence ID" value="TCW26287.1"/>
    <property type="molecule type" value="Genomic_DNA"/>
</dbReference>
<evidence type="ECO:0000313" key="7">
    <source>
        <dbReference type="Proteomes" id="UP000295805"/>
    </source>
</evidence>
<dbReference type="PANTHER" id="PTHR43022">
    <property type="entry name" value="PROTEIN SMF"/>
    <property type="match status" value="1"/>
</dbReference>
<feature type="domain" description="Smf/DprA SLOG" evidence="3">
    <location>
        <begin position="120"/>
        <end position="311"/>
    </location>
</feature>
<dbReference type="Pfam" id="PF02481">
    <property type="entry name" value="DNA_processg_A"/>
    <property type="match status" value="1"/>
</dbReference>
<evidence type="ECO:0000256" key="2">
    <source>
        <dbReference type="SAM" id="MobiDB-lite"/>
    </source>
</evidence>
<evidence type="ECO:0000313" key="5">
    <source>
        <dbReference type="EMBL" id="MEX6465676.1"/>
    </source>
</evidence>
<feature type="region of interest" description="Disordered" evidence="2">
    <location>
        <begin position="382"/>
        <end position="401"/>
    </location>
</feature>
<comment type="caution">
    <text evidence="6">The sequence shown here is derived from an EMBL/GenBank/DDBJ whole genome shotgun (WGS) entry which is preliminary data.</text>
</comment>
<dbReference type="Proteomes" id="UP001206890">
    <property type="component" value="Unassembled WGS sequence"/>
</dbReference>
<sequence length="401" mass="40712">MSVGEQEAVAVPWDVREAYAYLGAVTERPTAQVWDLVDSVGPVAARDLIRAGRAGETLNAQAESRREHVDGAALLDSAATVGARLVVPGDPGWPGYALAPLDRPRGRRRDGTGGVPTALRPLGLWWRGPADPATALGRSVAVVGTRAPTPYGRTVAADLSAGAAAEGFTVVSGGAFGIDAAAHRAVLGVRGTTIAVLAGGVDRLYPRGNDGLLREVAETGAVISAQPPGTGVTRYRFLDRNRIIAALTGATVVVEAAARSGALSTAAWAAALDRPVGAVPGPVTSVASVGCHLLLRDRGAVLIGRTADVVELAGAMGETAPPPAREATSWDGLDDVTRRILEALPTSGGAAPAEVARSAGIAAATVRAVLGRLMSTGAAVRGPEGWRRSGDGGMQLSLPVS</sequence>
<gene>
    <name evidence="4" type="primary">dprA</name>
    <name evidence="5" type="ORF">AB6N35_15255</name>
    <name evidence="6" type="ORF">EDD19_102186</name>
    <name evidence="4" type="ORF">M3D93_13540</name>
</gene>
<reference evidence="6 7" key="1">
    <citation type="submission" date="2019-03" db="EMBL/GenBank/DDBJ databases">
        <title>Root nodule microbial communities of legume samples collected from USA, Mexico and Botswana.</title>
        <authorList>
            <person name="Hirsch A."/>
        </authorList>
    </citation>
    <scope>NUCLEOTIDE SEQUENCE [LARGE SCALE GENOMIC DNA]</scope>
    <source>
        <strain evidence="6 7">55</strain>
    </source>
</reference>
<keyword evidence="8" id="KW-1185">Reference proteome</keyword>
<dbReference type="SUPFAM" id="SSF46785">
    <property type="entry name" value="Winged helix' DNA-binding domain"/>
    <property type="match status" value="1"/>
</dbReference>
<dbReference type="PANTHER" id="PTHR43022:SF1">
    <property type="entry name" value="PROTEIN SMF"/>
    <property type="match status" value="1"/>
</dbReference>
<organism evidence="6 7">
    <name type="scientific">Dietzia cinnamea</name>
    <dbReference type="NCBI Taxonomy" id="321318"/>
    <lineage>
        <taxon>Bacteria</taxon>
        <taxon>Bacillati</taxon>
        <taxon>Actinomycetota</taxon>
        <taxon>Actinomycetes</taxon>
        <taxon>Mycobacteriales</taxon>
        <taxon>Dietziaceae</taxon>
        <taxon>Dietzia</taxon>
    </lineage>
</organism>
<evidence type="ECO:0000259" key="3">
    <source>
        <dbReference type="Pfam" id="PF02481"/>
    </source>
</evidence>
<reference evidence="4" key="2">
    <citation type="submission" date="2022-04" db="EMBL/GenBank/DDBJ databases">
        <title>Human microbiome associated bacterial genomes.</title>
        <authorList>
            <person name="Sandstrom S."/>
            <person name="Salamzade R."/>
            <person name="Kalan L.R."/>
        </authorList>
    </citation>
    <scope>NUCLEOTIDE SEQUENCE</scope>
    <source>
        <strain evidence="4">P3-SID1762</strain>
    </source>
</reference>
<dbReference type="EMBL" id="JBFTEZ010000002">
    <property type="protein sequence ID" value="MEX6465676.1"/>
    <property type="molecule type" value="Genomic_DNA"/>
</dbReference>
<dbReference type="GeneID" id="89530762"/>
<dbReference type="OrthoDB" id="9785707at2"/>
<dbReference type="Proteomes" id="UP000295805">
    <property type="component" value="Unassembled WGS sequence"/>
</dbReference>
<dbReference type="InterPro" id="IPR036390">
    <property type="entry name" value="WH_DNA-bd_sf"/>
</dbReference>
<dbReference type="AlphaFoldDB" id="A0A177JU98"/>